<accession>A0A484F7U0</accession>
<gene>
    <name evidence="1" type="ORF">Cob_v012861</name>
</gene>
<proteinExistence type="predicted"/>
<reference evidence="2" key="2">
    <citation type="journal article" date="2019" name="Mol. Plant Microbe Interact.">
        <title>Genome sequence resources for four phytopathogenic fungi from the Colletotrichum orbiculare species complex.</title>
        <authorList>
            <person name="Gan P."/>
            <person name="Tsushima A."/>
            <person name="Narusaka M."/>
            <person name="Narusaka Y."/>
            <person name="Takano Y."/>
            <person name="Kubo Y."/>
            <person name="Shirasu K."/>
        </authorList>
    </citation>
    <scope>GENOME REANNOTATION</scope>
    <source>
        <strain evidence="2">104-T / ATCC 96160 / CBS 514.97 / LARS 414 / MAFF 240422</strain>
    </source>
</reference>
<evidence type="ECO:0000313" key="1">
    <source>
        <dbReference type="EMBL" id="TDZ14214.1"/>
    </source>
</evidence>
<dbReference type="Proteomes" id="UP000014480">
    <property type="component" value="Unassembled WGS sequence"/>
</dbReference>
<name>A0A484F7U0_COLOR</name>
<organism evidence="1 2">
    <name type="scientific">Colletotrichum orbiculare (strain 104-T / ATCC 96160 / CBS 514.97 / LARS 414 / MAFF 240422)</name>
    <name type="common">Cucumber anthracnose fungus</name>
    <name type="synonym">Colletotrichum lagenarium</name>
    <dbReference type="NCBI Taxonomy" id="1213857"/>
    <lineage>
        <taxon>Eukaryota</taxon>
        <taxon>Fungi</taxon>
        <taxon>Dikarya</taxon>
        <taxon>Ascomycota</taxon>
        <taxon>Pezizomycotina</taxon>
        <taxon>Sordariomycetes</taxon>
        <taxon>Hypocreomycetidae</taxon>
        <taxon>Glomerellales</taxon>
        <taxon>Glomerellaceae</taxon>
        <taxon>Colletotrichum</taxon>
        <taxon>Colletotrichum orbiculare species complex</taxon>
    </lineage>
</organism>
<dbReference type="EMBL" id="AMCV02000055">
    <property type="protein sequence ID" value="TDZ14214.1"/>
    <property type="molecule type" value="Genomic_DNA"/>
</dbReference>
<dbReference type="AlphaFoldDB" id="A0A484F7U0"/>
<keyword evidence="2" id="KW-1185">Reference proteome</keyword>
<protein>
    <submittedName>
        <fullName evidence="1">Uncharacterized protein</fullName>
    </submittedName>
</protein>
<evidence type="ECO:0000313" key="2">
    <source>
        <dbReference type="Proteomes" id="UP000014480"/>
    </source>
</evidence>
<sequence length="75" mass="8272">MVFDSLDSGNTQPRLPGITAIFESSAPADSHICRDLRMTPVNSASRTARDRVHGVQVGPLLPTTTRVSRLYHIQR</sequence>
<comment type="caution">
    <text evidence="1">The sequence shown here is derived from an EMBL/GenBank/DDBJ whole genome shotgun (WGS) entry which is preliminary data.</text>
</comment>
<reference evidence="2" key="1">
    <citation type="journal article" date="2013" name="New Phytol.">
        <title>Comparative genomic and transcriptomic analyses reveal the hemibiotrophic stage shift of Colletotrichum fungi.</title>
        <authorList>
            <person name="Gan P."/>
            <person name="Ikeda K."/>
            <person name="Irieda H."/>
            <person name="Narusaka M."/>
            <person name="O'Connell R.J."/>
            <person name="Narusaka Y."/>
            <person name="Takano Y."/>
            <person name="Kubo Y."/>
            <person name="Shirasu K."/>
        </authorList>
    </citation>
    <scope>NUCLEOTIDE SEQUENCE [LARGE SCALE GENOMIC DNA]</scope>
    <source>
        <strain evidence="2">104-T / ATCC 96160 / CBS 514.97 / LARS 414 / MAFF 240422</strain>
    </source>
</reference>